<dbReference type="Proteomes" id="UP000269289">
    <property type="component" value="Unassembled WGS sequence"/>
</dbReference>
<sequence length="223" mass="23138">MTEHRPNPGADDDLARRVAAALRDREPSADTTQAAADRIADRLAAAQTQARVVPLARRVGTVAAAGVVTSTVVVLGAGAAAAANPYSGFAVAVENVAHAVGVDWSAMPEGYTRDQYTAFWDAGYTVGDVQALEDLWQVDATTAKAQAGQLLLDGADVPVAPGSAQQTPEPVDTSDPLTAYFDSGYSLAEAEQLADLWQVDLGEAKVRAGQMIVDGEQPPVPAP</sequence>
<dbReference type="RefSeq" id="WP_122151302.1">
    <property type="nucleotide sequence ID" value="NZ_RFFI01000197.1"/>
</dbReference>
<accession>A0A3M2IUH1</accession>
<reference evidence="1 2" key="1">
    <citation type="submission" date="2018-10" db="EMBL/GenBank/DDBJ databases">
        <title>Isolation, diversity and antifungal activity of actinobacteria from wheat.</title>
        <authorList>
            <person name="Han C."/>
        </authorList>
    </citation>
    <scope>NUCLEOTIDE SEQUENCE [LARGE SCALE GENOMIC DNA]</scope>
    <source>
        <strain evidence="1 2">NEAU-YY56</strain>
    </source>
</reference>
<gene>
    <name evidence="1" type="ORF">EBM89_19825</name>
</gene>
<dbReference type="OrthoDB" id="3292271at2"/>
<comment type="caution">
    <text evidence="1">The sequence shown here is derived from an EMBL/GenBank/DDBJ whole genome shotgun (WGS) entry which is preliminary data.</text>
</comment>
<protein>
    <submittedName>
        <fullName evidence="1">Uncharacterized protein</fullName>
    </submittedName>
</protein>
<dbReference type="EMBL" id="RFFI01000197">
    <property type="protein sequence ID" value="RMI03330.1"/>
    <property type="molecule type" value="Genomic_DNA"/>
</dbReference>
<keyword evidence="2" id="KW-1185">Reference proteome</keyword>
<organism evidence="1 2">
    <name type="scientific">Cellulomonas triticagri</name>
    <dbReference type="NCBI Taxonomy" id="2483352"/>
    <lineage>
        <taxon>Bacteria</taxon>
        <taxon>Bacillati</taxon>
        <taxon>Actinomycetota</taxon>
        <taxon>Actinomycetes</taxon>
        <taxon>Micrococcales</taxon>
        <taxon>Cellulomonadaceae</taxon>
        <taxon>Cellulomonas</taxon>
    </lineage>
</organism>
<proteinExistence type="predicted"/>
<evidence type="ECO:0000313" key="1">
    <source>
        <dbReference type="EMBL" id="RMI03330.1"/>
    </source>
</evidence>
<dbReference type="AlphaFoldDB" id="A0A3M2IUH1"/>
<name>A0A3M2IUH1_9CELL</name>
<evidence type="ECO:0000313" key="2">
    <source>
        <dbReference type="Proteomes" id="UP000269289"/>
    </source>
</evidence>